<dbReference type="RefSeq" id="WP_085473423.1">
    <property type="nucleotide sequence ID" value="NZ_CP038029.1"/>
</dbReference>
<gene>
    <name evidence="4" type="ORF">SAMN05660862_2683</name>
</gene>
<dbReference type="InterPro" id="IPR013785">
    <property type="entry name" value="Aldolase_TIM"/>
</dbReference>
<dbReference type="InterPro" id="IPR043594">
    <property type="entry name" value="HMGL"/>
</dbReference>
<organism evidence="4 5">
    <name type="scientific">Sphingobacterium psychroaquaticum</name>
    <dbReference type="NCBI Taxonomy" id="561061"/>
    <lineage>
        <taxon>Bacteria</taxon>
        <taxon>Pseudomonadati</taxon>
        <taxon>Bacteroidota</taxon>
        <taxon>Sphingobacteriia</taxon>
        <taxon>Sphingobacteriales</taxon>
        <taxon>Sphingobacteriaceae</taxon>
        <taxon>Sphingobacterium</taxon>
    </lineage>
</organism>
<dbReference type="PANTHER" id="PTHR42738">
    <property type="entry name" value="HYDROXYMETHYLGLUTARYL-COA LYASE"/>
    <property type="match status" value="1"/>
</dbReference>
<dbReference type="Proteomes" id="UP000192980">
    <property type="component" value="Unassembled WGS sequence"/>
</dbReference>
<dbReference type="OrthoDB" id="9784013at2"/>
<accession>A0A1X7KBK7</accession>
<evidence type="ECO:0000256" key="2">
    <source>
        <dbReference type="ARBA" id="ARBA00022723"/>
    </source>
</evidence>
<sequence>MSKKEHIQIVDCPRDAIQGIDKFIPTERKVAYINQLANSRLIDFIDFGSFVSPKAVPQMEDTAILVDSIDKKESKLIAIIANVKGAVRAAPYQNIDYLGYPFSISETFQKRNANQSIEEAYQSVEKAKDVMAQAGKQELMVYISMAFGNPYKDAWHADLVLEWMEKLGELGIYKFSLADTTAEATPGVVHDIFTATRHRFPDVELSLHLHSRVEDASLKVDAAHRAGCRIFEGAMMGYGGCPFAQDDLVGNIPTEILLRRFKQVKEGEVQHLMQGFQELIQK</sequence>
<proteinExistence type="inferred from homology"/>
<name>A0A1X7KBK7_9SPHI</name>
<evidence type="ECO:0000313" key="4">
    <source>
        <dbReference type="EMBL" id="SMG38265.1"/>
    </source>
</evidence>
<evidence type="ECO:0000313" key="5">
    <source>
        <dbReference type="Proteomes" id="UP000192980"/>
    </source>
</evidence>
<reference evidence="4 5" key="1">
    <citation type="submission" date="2017-04" db="EMBL/GenBank/DDBJ databases">
        <authorList>
            <person name="Afonso C.L."/>
            <person name="Miller P.J."/>
            <person name="Scott M.A."/>
            <person name="Spackman E."/>
            <person name="Goraichik I."/>
            <person name="Dimitrov K.M."/>
            <person name="Suarez D.L."/>
            <person name="Swayne D.E."/>
        </authorList>
    </citation>
    <scope>NUCLEOTIDE SEQUENCE [LARGE SCALE GENOMIC DNA]</scope>
    <source>
        <strain evidence="4 5">DSM 22418</strain>
    </source>
</reference>
<dbReference type="GO" id="GO:0046872">
    <property type="term" value="F:metal ion binding"/>
    <property type="evidence" value="ECO:0007669"/>
    <property type="project" value="UniProtKB-KW"/>
</dbReference>
<evidence type="ECO:0000256" key="3">
    <source>
        <dbReference type="ARBA" id="ARBA00023239"/>
    </source>
</evidence>
<dbReference type="SUPFAM" id="SSF51569">
    <property type="entry name" value="Aldolase"/>
    <property type="match status" value="1"/>
</dbReference>
<evidence type="ECO:0000256" key="1">
    <source>
        <dbReference type="ARBA" id="ARBA00009405"/>
    </source>
</evidence>
<dbReference type="GO" id="GO:0046951">
    <property type="term" value="P:ketone body biosynthetic process"/>
    <property type="evidence" value="ECO:0007669"/>
    <property type="project" value="TreeGrafter"/>
</dbReference>
<dbReference type="PROSITE" id="PS50991">
    <property type="entry name" value="PYR_CT"/>
    <property type="match status" value="1"/>
</dbReference>
<dbReference type="STRING" id="561061.SAMN05660862_2683"/>
<dbReference type="AlphaFoldDB" id="A0A1X7KBK7"/>
<keyword evidence="5" id="KW-1185">Reference proteome</keyword>
<dbReference type="GO" id="GO:0004419">
    <property type="term" value="F:hydroxymethylglutaryl-CoA lyase activity"/>
    <property type="evidence" value="ECO:0007669"/>
    <property type="project" value="TreeGrafter"/>
</dbReference>
<keyword evidence="2" id="KW-0479">Metal-binding</keyword>
<comment type="similarity">
    <text evidence="1">Belongs to the HMG-CoA lyase family.</text>
</comment>
<dbReference type="Gene3D" id="3.20.20.70">
    <property type="entry name" value="Aldolase class I"/>
    <property type="match status" value="1"/>
</dbReference>
<protein>
    <submittedName>
        <fullName evidence="4">Hydroxymethylglutaryl-CoA lyase</fullName>
    </submittedName>
</protein>
<dbReference type="EMBL" id="FXAU01000005">
    <property type="protein sequence ID" value="SMG38265.1"/>
    <property type="molecule type" value="Genomic_DNA"/>
</dbReference>
<dbReference type="InterPro" id="IPR000891">
    <property type="entry name" value="PYR_CT"/>
</dbReference>
<dbReference type="PANTHER" id="PTHR42738:SF7">
    <property type="entry name" value="HYDROXYMETHYLGLUTARYL-COA LYASE"/>
    <property type="match status" value="1"/>
</dbReference>
<keyword evidence="3 4" id="KW-0456">Lyase</keyword>
<dbReference type="GO" id="GO:0006552">
    <property type="term" value="P:L-leucine catabolic process"/>
    <property type="evidence" value="ECO:0007669"/>
    <property type="project" value="TreeGrafter"/>
</dbReference>
<dbReference type="Pfam" id="PF00682">
    <property type="entry name" value="HMGL-like"/>
    <property type="match status" value="1"/>
</dbReference>